<evidence type="ECO:0000313" key="1">
    <source>
        <dbReference type="EMBL" id="RIB21075.1"/>
    </source>
</evidence>
<accession>A0A397VF06</accession>
<dbReference type="Proteomes" id="UP000266673">
    <property type="component" value="Unassembled WGS sequence"/>
</dbReference>
<gene>
    <name evidence="1" type="ORF">C2G38_2177618</name>
</gene>
<proteinExistence type="predicted"/>
<evidence type="ECO:0000313" key="2">
    <source>
        <dbReference type="Proteomes" id="UP000266673"/>
    </source>
</evidence>
<dbReference type="AlphaFoldDB" id="A0A397VF06"/>
<dbReference type="EMBL" id="QKWP01000381">
    <property type="protein sequence ID" value="RIB21075.1"/>
    <property type="molecule type" value="Genomic_DNA"/>
</dbReference>
<organism evidence="1 2">
    <name type="scientific">Gigaspora rosea</name>
    <dbReference type="NCBI Taxonomy" id="44941"/>
    <lineage>
        <taxon>Eukaryota</taxon>
        <taxon>Fungi</taxon>
        <taxon>Fungi incertae sedis</taxon>
        <taxon>Mucoromycota</taxon>
        <taxon>Glomeromycotina</taxon>
        <taxon>Glomeromycetes</taxon>
        <taxon>Diversisporales</taxon>
        <taxon>Gigasporaceae</taxon>
        <taxon>Gigaspora</taxon>
    </lineage>
</organism>
<comment type="caution">
    <text evidence="1">The sequence shown here is derived from an EMBL/GenBank/DDBJ whole genome shotgun (WGS) entry which is preliminary data.</text>
</comment>
<keyword evidence="2" id="KW-1185">Reference proteome</keyword>
<name>A0A397VF06_9GLOM</name>
<protein>
    <submittedName>
        <fullName evidence="1">Uncharacterized protein</fullName>
    </submittedName>
</protein>
<reference evidence="1 2" key="1">
    <citation type="submission" date="2018-06" db="EMBL/GenBank/DDBJ databases">
        <title>Comparative genomics reveals the genomic features of Rhizophagus irregularis, R. cerebriforme, R. diaphanum and Gigaspora rosea, and their symbiotic lifestyle signature.</title>
        <authorList>
            <person name="Morin E."/>
            <person name="San Clemente H."/>
            <person name="Chen E.C.H."/>
            <person name="De La Providencia I."/>
            <person name="Hainaut M."/>
            <person name="Kuo A."/>
            <person name="Kohler A."/>
            <person name="Murat C."/>
            <person name="Tang N."/>
            <person name="Roy S."/>
            <person name="Loubradou J."/>
            <person name="Henrissat B."/>
            <person name="Grigoriev I.V."/>
            <person name="Corradi N."/>
            <person name="Roux C."/>
            <person name="Martin F.M."/>
        </authorList>
    </citation>
    <scope>NUCLEOTIDE SEQUENCE [LARGE SCALE GENOMIC DNA]</scope>
    <source>
        <strain evidence="1 2">DAOM 194757</strain>
    </source>
</reference>
<sequence length="150" mass="17261">MQLGEYICDFLLYTGEICGRSCMNPKGCWLHKNAIRRYPCTDCGKPTRSKSGRCPDHIRSYYVDREEPLSDDRKAECYIYFISDDANITIALKLTKLFYGYRPQRQGLPTWPPDWYWRKRTYVIETDKKVIVGTGVGANLTRAEVGNGSG</sequence>
<dbReference type="OrthoDB" id="2430838at2759"/>